<gene>
    <name evidence="7" type="ORF">ABB55_13385</name>
</gene>
<evidence type="ECO:0000313" key="8">
    <source>
        <dbReference type="Proteomes" id="UP000048984"/>
    </source>
</evidence>
<organism evidence="7 8">
    <name type="scientific">Prosthecodimorpha hirschii</name>
    <dbReference type="NCBI Taxonomy" id="665126"/>
    <lineage>
        <taxon>Bacteria</taxon>
        <taxon>Pseudomonadati</taxon>
        <taxon>Pseudomonadota</taxon>
        <taxon>Alphaproteobacteria</taxon>
        <taxon>Hyphomicrobiales</taxon>
        <taxon>Ancalomicrobiaceae</taxon>
        <taxon>Prosthecodimorpha</taxon>
    </lineage>
</organism>
<evidence type="ECO:0000256" key="2">
    <source>
        <dbReference type="ARBA" id="ARBA00022723"/>
    </source>
</evidence>
<feature type="signal peptide" evidence="5">
    <location>
        <begin position="1"/>
        <end position="22"/>
    </location>
</feature>
<evidence type="ECO:0000256" key="3">
    <source>
        <dbReference type="ARBA" id="ARBA00023004"/>
    </source>
</evidence>
<keyword evidence="2 4" id="KW-0479">Metal-binding</keyword>
<dbReference type="EMBL" id="LJYW01000001">
    <property type="protein sequence ID" value="KPL53085.1"/>
    <property type="molecule type" value="Genomic_DNA"/>
</dbReference>
<dbReference type="InterPro" id="IPR009056">
    <property type="entry name" value="Cyt_c-like_dom"/>
</dbReference>
<dbReference type="Gene3D" id="1.10.760.10">
    <property type="entry name" value="Cytochrome c-like domain"/>
    <property type="match status" value="1"/>
</dbReference>
<dbReference type="SUPFAM" id="SSF46626">
    <property type="entry name" value="Cytochrome c"/>
    <property type="match status" value="1"/>
</dbReference>
<feature type="domain" description="Cytochrome c" evidence="6">
    <location>
        <begin position="25"/>
        <end position="107"/>
    </location>
</feature>
<evidence type="ECO:0000313" key="7">
    <source>
        <dbReference type="EMBL" id="KPL53085.1"/>
    </source>
</evidence>
<dbReference type="Pfam" id="PF13442">
    <property type="entry name" value="Cytochrome_CBB3"/>
    <property type="match status" value="1"/>
</dbReference>
<dbReference type="STRING" id="665126.ABB55_13385"/>
<protein>
    <recommendedName>
        <fullName evidence="6">Cytochrome c domain-containing protein</fullName>
    </recommendedName>
</protein>
<keyword evidence="1 4" id="KW-0349">Heme</keyword>
<dbReference type="Proteomes" id="UP000048984">
    <property type="component" value="Unassembled WGS sequence"/>
</dbReference>
<comment type="caution">
    <text evidence="7">The sequence shown here is derived from an EMBL/GenBank/DDBJ whole genome shotgun (WGS) entry which is preliminary data.</text>
</comment>
<dbReference type="InterPro" id="IPR036909">
    <property type="entry name" value="Cyt_c-like_dom_sf"/>
</dbReference>
<feature type="chain" id="PRO_5006131672" description="Cytochrome c domain-containing protein" evidence="5">
    <location>
        <begin position="23"/>
        <end position="108"/>
    </location>
</feature>
<keyword evidence="8" id="KW-1185">Reference proteome</keyword>
<dbReference type="GO" id="GO:0020037">
    <property type="term" value="F:heme binding"/>
    <property type="evidence" value="ECO:0007669"/>
    <property type="project" value="InterPro"/>
</dbReference>
<reference evidence="7 8" key="2">
    <citation type="submission" date="2015-10" db="EMBL/GenBank/DDBJ databases">
        <title>Draft Genome Sequence of Prosthecomicrobium hirschii ATCC 27832.</title>
        <authorList>
            <person name="Daniel J."/>
            <person name="Givan S.A."/>
            <person name="Brun Y.V."/>
            <person name="Brown P.J."/>
        </authorList>
    </citation>
    <scope>NUCLEOTIDE SEQUENCE [LARGE SCALE GENOMIC DNA]</scope>
    <source>
        <strain evidence="7 8">16</strain>
    </source>
</reference>
<evidence type="ECO:0000256" key="5">
    <source>
        <dbReference type="SAM" id="SignalP"/>
    </source>
</evidence>
<sequence length="108" mass="11259">MRRWCLAGLTAALALATVPAGAAGPDAANGARLAKRWCAECHVVAPGQAQASADVPAFSAIAADPAKTVELLTTVLTVPEKAHTRMQNLNLSRVEIADLIAYIKTQKP</sequence>
<proteinExistence type="predicted"/>
<evidence type="ECO:0000256" key="1">
    <source>
        <dbReference type="ARBA" id="ARBA00022617"/>
    </source>
</evidence>
<name>A0A0P6VPC9_9HYPH</name>
<evidence type="ECO:0000256" key="4">
    <source>
        <dbReference type="PROSITE-ProRule" id="PRU00433"/>
    </source>
</evidence>
<evidence type="ECO:0000259" key="6">
    <source>
        <dbReference type="PROSITE" id="PS51007"/>
    </source>
</evidence>
<accession>A0A0P6VPC9</accession>
<dbReference type="GO" id="GO:0046872">
    <property type="term" value="F:metal ion binding"/>
    <property type="evidence" value="ECO:0007669"/>
    <property type="project" value="UniProtKB-KW"/>
</dbReference>
<dbReference type="AlphaFoldDB" id="A0A0P6VPC9"/>
<dbReference type="RefSeq" id="WP_054359248.1">
    <property type="nucleotide sequence ID" value="NZ_LJYW01000001.1"/>
</dbReference>
<dbReference type="PROSITE" id="PS51007">
    <property type="entry name" value="CYTC"/>
    <property type="match status" value="1"/>
</dbReference>
<dbReference type="GO" id="GO:0009055">
    <property type="term" value="F:electron transfer activity"/>
    <property type="evidence" value="ECO:0007669"/>
    <property type="project" value="InterPro"/>
</dbReference>
<keyword evidence="5" id="KW-0732">Signal</keyword>
<reference evidence="7 8" key="1">
    <citation type="submission" date="2015-09" db="EMBL/GenBank/DDBJ databases">
        <authorList>
            <person name="Jackson K.R."/>
            <person name="Lunt B.L."/>
            <person name="Fisher J.N.B."/>
            <person name="Gardner A.V."/>
            <person name="Bailey M.E."/>
            <person name="Deus L.M."/>
            <person name="Earl A.S."/>
            <person name="Gibby P.D."/>
            <person name="Hartmann K.A."/>
            <person name="Liu J.E."/>
            <person name="Manci A.M."/>
            <person name="Nielsen D.A."/>
            <person name="Solomon M.B."/>
            <person name="Breakwell D.P."/>
            <person name="Burnett S.H."/>
            <person name="Grose J.H."/>
        </authorList>
    </citation>
    <scope>NUCLEOTIDE SEQUENCE [LARGE SCALE GENOMIC DNA]</scope>
    <source>
        <strain evidence="7 8">16</strain>
    </source>
</reference>
<keyword evidence="3 4" id="KW-0408">Iron</keyword>